<feature type="compositionally biased region" description="Low complexity" evidence="2">
    <location>
        <begin position="50"/>
        <end position="72"/>
    </location>
</feature>
<dbReference type="Proteomes" id="UP000726737">
    <property type="component" value="Unassembled WGS sequence"/>
</dbReference>
<feature type="compositionally biased region" description="Polar residues" evidence="2">
    <location>
        <begin position="39"/>
        <end position="49"/>
    </location>
</feature>
<feature type="compositionally biased region" description="Polar residues" evidence="2">
    <location>
        <begin position="174"/>
        <end position="190"/>
    </location>
</feature>
<keyword evidence="1" id="KW-0175">Coiled coil</keyword>
<feature type="compositionally biased region" description="Low complexity" evidence="2">
    <location>
        <begin position="217"/>
        <end position="226"/>
    </location>
</feature>
<dbReference type="EMBL" id="JAAAJA010000117">
    <property type="protein sequence ID" value="KAG0261725.1"/>
    <property type="molecule type" value="Genomic_DNA"/>
</dbReference>
<keyword evidence="4" id="KW-1185">Reference proteome</keyword>
<protein>
    <submittedName>
        <fullName evidence="3">Uncharacterized protein</fullName>
    </submittedName>
</protein>
<dbReference type="OrthoDB" id="2422345at2759"/>
<comment type="caution">
    <text evidence="3">The sequence shown here is derived from an EMBL/GenBank/DDBJ whole genome shotgun (WGS) entry which is preliminary data.</text>
</comment>
<reference evidence="3" key="1">
    <citation type="journal article" date="2020" name="Fungal Divers.">
        <title>Resolving the Mortierellaceae phylogeny through synthesis of multi-gene phylogenetics and phylogenomics.</title>
        <authorList>
            <person name="Vandepol N."/>
            <person name="Liber J."/>
            <person name="Desiro A."/>
            <person name="Na H."/>
            <person name="Kennedy M."/>
            <person name="Barry K."/>
            <person name="Grigoriev I.V."/>
            <person name="Miller A.N."/>
            <person name="O'Donnell K."/>
            <person name="Stajich J.E."/>
            <person name="Bonito G."/>
        </authorList>
    </citation>
    <scope>NUCLEOTIDE SEQUENCE</scope>
    <source>
        <strain evidence="3">KOD948</strain>
    </source>
</reference>
<dbReference type="AlphaFoldDB" id="A0A9P6U6S9"/>
<proteinExistence type="predicted"/>
<sequence length="801" mass="88369">MVFSKKSSTSTSTVGSRTHQSSQQPIASFLKRKPVKTATAPSSVHSDMTSTTSPYQPSISSSQSSILGSFSSQAQADIKPASRRQSITSSTMSTIAGPPTAQRGPTQKNTVYLQTPSILPPTDATGMDKGVDVGKDIVDTPKTPKTFQQSQDELFTKLAELAAEKNKTKPSDPQKLQGQQQSGMWGNQVFNNKSIGFDQMQTKTQTQSSHYNDRSHSSSYLNNSHSQYMKQGSTSNASLKQQQQPRWSAVASHSGYSKPYQGSGSSYAPKTPPKQDRPREPRRRISSSQFKTPSTVEMAELAQVVFANAAPPKTQNRIRKRASTLSLTTSMFASHGSRNSSIVSITQGSTHDDRNLDYRQRYEAASRDAKNWEKKYSSSQQQLHYEHERWEEKYGELERTLRELESSKTEANIEKMNSLLDTVQQLQITNEAFRKQLNDAGIEPNPMPAAEFHPNYLLVGESLDRTFLEEGESMKERSLVRNQKIAHLSTEISNSAIAISQTINYVQLRFLTQMLDAAEHVSSQKRTRVMSNSFLSDMLSRGVKKAGPLQPRNTSTTATQTPSSILTAQQLQQQFMQQHLNDINGGSAFRPLDSKLNKSFSFTSSLLNLTGLSHGNTHSAELQYRLRGEAVDYRSQWIQNRSGISPMIIQTLKGDPTSPNSTDPLAVSRTNTPLPKFQYASPTTSELRIMISDTAIPNSFMTGFSVGSASGVGSVHNGVGDNTDGTARRSSSDTSLIVASHQQKLQDQGDQGYLCTDGKYSYTNHHASMPFSQKGMASSTSHQQFLSPEMTFPLHSNNTQA</sequence>
<evidence type="ECO:0000313" key="3">
    <source>
        <dbReference type="EMBL" id="KAG0261725.1"/>
    </source>
</evidence>
<feature type="compositionally biased region" description="Polar residues" evidence="2">
    <location>
        <begin position="227"/>
        <end position="246"/>
    </location>
</feature>
<organism evidence="3 4">
    <name type="scientific">Mortierella polycephala</name>
    <dbReference type="NCBI Taxonomy" id="41804"/>
    <lineage>
        <taxon>Eukaryota</taxon>
        <taxon>Fungi</taxon>
        <taxon>Fungi incertae sedis</taxon>
        <taxon>Mucoromycota</taxon>
        <taxon>Mortierellomycotina</taxon>
        <taxon>Mortierellomycetes</taxon>
        <taxon>Mortierellales</taxon>
        <taxon>Mortierellaceae</taxon>
        <taxon>Mortierella</taxon>
    </lineage>
</organism>
<name>A0A9P6U6S9_9FUNG</name>
<evidence type="ECO:0000256" key="1">
    <source>
        <dbReference type="SAM" id="Coils"/>
    </source>
</evidence>
<feature type="region of interest" description="Disordered" evidence="2">
    <location>
        <begin position="165"/>
        <end position="190"/>
    </location>
</feature>
<gene>
    <name evidence="3" type="ORF">BG011_000752</name>
</gene>
<evidence type="ECO:0000313" key="4">
    <source>
        <dbReference type="Proteomes" id="UP000726737"/>
    </source>
</evidence>
<feature type="region of interest" description="Disordered" evidence="2">
    <location>
        <begin position="773"/>
        <end position="801"/>
    </location>
</feature>
<feature type="compositionally biased region" description="Polar residues" evidence="2">
    <location>
        <begin position="14"/>
        <end position="26"/>
    </location>
</feature>
<evidence type="ECO:0000256" key="2">
    <source>
        <dbReference type="SAM" id="MobiDB-lite"/>
    </source>
</evidence>
<feature type="region of interest" description="Disordered" evidence="2">
    <location>
        <begin position="202"/>
        <end position="294"/>
    </location>
</feature>
<feature type="compositionally biased region" description="Polar residues" evidence="2">
    <location>
        <begin position="775"/>
        <end position="786"/>
    </location>
</feature>
<feature type="coiled-coil region" evidence="1">
    <location>
        <begin position="355"/>
        <end position="443"/>
    </location>
</feature>
<feature type="compositionally biased region" description="Polar residues" evidence="2">
    <location>
        <begin position="83"/>
        <end position="94"/>
    </location>
</feature>
<feature type="compositionally biased region" description="Low complexity" evidence="2">
    <location>
        <begin position="1"/>
        <end position="13"/>
    </location>
</feature>
<feature type="region of interest" description="Disordered" evidence="2">
    <location>
        <begin position="1"/>
        <end position="111"/>
    </location>
</feature>
<accession>A0A9P6U6S9</accession>